<protein>
    <submittedName>
        <fullName evidence="2">Uncharacterized protein</fullName>
    </submittedName>
</protein>
<dbReference type="AlphaFoldDB" id="A0AAC8TD49"/>
<sequence>MALHQGRHLRRGLDDGWLPSALDGRGGVWVCVQLPLTGQCQRQHGPHDQVHPSRAHPSRARPARGP</sequence>
<accession>A0AAC8TD49</accession>
<evidence type="ECO:0000313" key="3">
    <source>
        <dbReference type="Proteomes" id="UP000035579"/>
    </source>
</evidence>
<proteinExistence type="predicted"/>
<feature type="region of interest" description="Disordered" evidence="1">
    <location>
        <begin position="40"/>
        <end position="66"/>
    </location>
</feature>
<reference evidence="2 3" key="1">
    <citation type="submission" date="2015-05" db="EMBL/GenBank/DDBJ databases">
        <title>Genome assembly of Archangium gephyra DSM 2261.</title>
        <authorList>
            <person name="Sharma G."/>
            <person name="Subramanian S."/>
        </authorList>
    </citation>
    <scope>NUCLEOTIDE SEQUENCE [LARGE SCALE GENOMIC DNA]</scope>
    <source>
        <strain evidence="2 3">DSM 2261</strain>
    </source>
</reference>
<evidence type="ECO:0000313" key="2">
    <source>
        <dbReference type="EMBL" id="AKJ01637.1"/>
    </source>
</evidence>
<name>A0AAC8TD49_9BACT</name>
<dbReference type="Proteomes" id="UP000035579">
    <property type="component" value="Chromosome"/>
</dbReference>
<dbReference type="KEGG" id="age:AA314_03263"/>
<organism evidence="2 3">
    <name type="scientific">Archangium gephyra</name>
    <dbReference type="NCBI Taxonomy" id="48"/>
    <lineage>
        <taxon>Bacteria</taxon>
        <taxon>Pseudomonadati</taxon>
        <taxon>Myxococcota</taxon>
        <taxon>Myxococcia</taxon>
        <taxon>Myxococcales</taxon>
        <taxon>Cystobacterineae</taxon>
        <taxon>Archangiaceae</taxon>
        <taxon>Archangium</taxon>
    </lineage>
</organism>
<feature type="compositionally biased region" description="Basic residues" evidence="1">
    <location>
        <begin position="53"/>
        <end position="66"/>
    </location>
</feature>
<dbReference type="EMBL" id="CP011509">
    <property type="protein sequence ID" value="AKJ01637.1"/>
    <property type="molecule type" value="Genomic_DNA"/>
</dbReference>
<evidence type="ECO:0000256" key="1">
    <source>
        <dbReference type="SAM" id="MobiDB-lite"/>
    </source>
</evidence>
<gene>
    <name evidence="2" type="ORF">AA314_03263</name>
</gene>